<protein>
    <submittedName>
        <fullName evidence="3">Uncharacterized protein</fullName>
    </submittedName>
</protein>
<feature type="compositionally biased region" description="Basic and acidic residues" evidence="2">
    <location>
        <begin position="43"/>
        <end position="57"/>
    </location>
</feature>
<dbReference type="EMBL" id="JAAAIL010003753">
    <property type="protein sequence ID" value="KAG0249314.1"/>
    <property type="molecule type" value="Genomic_DNA"/>
</dbReference>
<feature type="coiled-coil region" evidence="1">
    <location>
        <begin position="143"/>
        <end position="219"/>
    </location>
</feature>
<comment type="caution">
    <text evidence="3">The sequence shown here is derived from an EMBL/GenBank/DDBJ whole genome shotgun (WGS) entry which is preliminary data.</text>
</comment>
<dbReference type="Proteomes" id="UP001194580">
    <property type="component" value="Unassembled WGS sequence"/>
</dbReference>
<name>A0AAD4D041_9FUNG</name>
<accession>A0AAD4D041</accession>
<proteinExistence type="predicted"/>
<dbReference type="AlphaFoldDB" id="A0AAD4D041"/>
<feature type="non-terminal residue" evidence="3">
    <location>
        <position position="356"/>
    </location>
</feature>
<keyword evidence="4" id="KW-1185">Reference proteome</keyword>
<evidence type="ECO:0000313" key="3">
    <source>
        <dbReference type="EMBL" id="KAG0249314.1"/>
    </source>
</evidence>
<evidence type="ECO:0000256" key="2">
    <source>
        <dbReference type="SAM" id="MobiDB-lite"/>
    </source>
</evidence>
<evidence type="ECO:0000256" key="1">
    <source>
        <dbReference type="SAM" id="Coils"/>
    </source>
</evidence>
<sequence>KNLSDTPIPKTLPLSLVPPSLRKHFAQVPDLFSSNADNGAPFRKAESEQISKLEREGQTSSAKHLRGSFKESDIQFDDLWTPATPPTPSKKGDIQFDDIQFDDLWTPATSPTQSWKEPTGIQDLIGLDTDLWSKSTTSKQDQLDALESKCQKESKAVKDLQTERAHLESETRRVQEIRVGMEQRLSYLTSQQERESKTVQDLKTSLTILESELSALRMAIMVSKRELQVAQADKTAFLEAMTNGQEESLELKVTLQRNYDEVKKLRADLVAGMKILGLDPLDFPGTTELGHGGSGGGAPTETRQDVRSARRPQFVMENLLPLSPKRNPQFREPEPPRRVQGPQDRSAWQDEGLSKP</sequence>
<evidence type="ECO:0000313" key="4">
    <source>
        <dbReference type="Proteomes" id="UP001194580"/>
    </source>
</evidence>
<reference evidence="3" key="1">
    <citation type="journal article" date="2020" name="Fungal Divers.">
        <title>Resolving the Mortierellaceae phylogeny through synthesis of multi-gene phylogenetics and phylogenomics.</title>
        <authorList>
            <person name="Vandepol N."/>
            <person name="Liber J."/>
            <person name="Desiro A."/>
            <person name="Na H."/>
            <person name="Kennedy M."/>
            <person name="Barry K."/>
            <person name="Grigoriev I.V."/>
            <person name="Miller A.N."/>
            <person name="O'Donnell K."/>
            <person name="Stajich J.E."/>
            <person name="Bonito G."/>
        </authorList>
    </citation>
    <scope>NUCLEOTIDE SEQUENCE</scope>
    <source>
        <strain evidence="3">NRRL 28262</strain>
    </source>
</reference>
<gene>
    <name evidence="3" type="ORF">BGZ95_007589</name>
</gene>
<keyword evidence="1" id="KW-0175">Coiled coil</keyword>
<organism evidence="3 4">
    <name type="scientific">Linnemannia exigua</name>
    <dbReference type="NCBI Taxonomy" id="604196"/>
    <lineage>
        <taxon>Eukaryota</taxon>
        <taxon>Fungi</taxon>
        <taxon>Fungi incertae sedis</taxon>
        <taxon>Mucoromycota</taxon>
        <taxon>Mortierellomycotina</taxon>
        <taxon>Mortierellomycetes</taxon>
        <taxon>Mortierellales</taxon>
        <taxon>Mortierellaceae</taxon>
        <taxon>Linnemannia</taxon>
    </lineage>
</organism>
<feature type="region of interest" description="Disordered" evidence="2">
    <location>
        <begin position="286"/>
        <end position="356"/>
    </location>
</feature>
<feature type="region of interest" description="Disordered" evidence="2">
    <location>
        <begin position="32"/>
        <end position="67"/>
    </location>
</feature>
<feature type="non-terminal residue" evidence="3">
    <location>
        <position position="1"/>
    </location>
</feature>